<evidence type="ECO:0000313" key="5">
    <source>
        <dbReference type="Proteomes" id="UP000232722"/>
    </source>
</evidence>
<sequence>MSFEMDSEKDVQHPVILLMGKTGKRAIFVGAGKSALGNLLLGHTEFEVSDGFNSKTKKCCVKTLSIKGNTYDIVDTPGVFDTSQDDSLKEIAKFVHKCAYGIKAILFVLKKERFTDEQRNTLKEIGTFLGKDATNNIIVVFSHASPDQIKCKDKMRMAWSDVPLFSSFIQDIEFRWSVSPDPHHLDDDRQISEERLMEIKTFISNIREIYTTRQLEENLERQKEAKRLKEEEERRRREEERREKELTIFEMVAVGASIGTEAQPGLGTVVGGVIGLSFGLGRAIKRKL</sequence>
<evidence type="ECO:0000313" key="4">
    <source>
        <dbReference type="EMBL" id="PKC09718.1"/>
    </source>
</evidence>
<dbReference type="VEuPathDB" id="FungiDB:RhiirA1_461356"/>
<dbReference type="PANTHER" id="PTHR10903:SF186">
    <property type="entry name" value="GTPASE IMAP FAMILY MEMBER 4-LIKE-RELATED"/>
    <property type="match status" value="1"/>
</dbReference>
<dbReference type="SUPFAM" id="SSF52540">
    <property type="entry name" value="P-loop containing nucleoside triphosphate hydrolases"/>
    <property type="match status" value="1"/>
</dbReference>
<dbReference type="OrthoDB" id="8954335at2759"/>
<dbReference type="InterPro" id="IPR006703">
    <property type="entry name" value="G_AIG1"/>
</dbReference>
<dbReference type="EMBL" id="LLXJ01000437">
    <property type="protein sequence ID" value="PKC09718.1"/>
    <property type="molecule type" value="Genomic_DNA"/>
</dbReference>
<dbReference type="VEuPathDB" id="FungiDB:RhiirFUN_013956"/>
<dbReference type="GO" id="GO:0005525">
    <property type="term" value="F:GTP binding"/>
    <property type="evidence" value="ECO:0007669"/>
    <property type="project" value="UniProtKB-KW"/>
</dbReference>
<evidence type="ECO:0000256" key="1">
    <source>
        <dbReference type="ARBA" id="ARBA00022741"/>
    </source>
</evidence>
<accession>A0A2I1DXM8</accession>
<proteinExistence type="predicted"/>
<comment type="caution">
    <text evidence="4">The sequence shown here is derived from an EMBL/GenBank/DDBJ whole genome shotgun (WGS) entry which is preliminary data.</text>
</comment>
<dbReference type="PANTHER" id="PTHR10903">
    <property type="entry name" value="GTPASE, IMAP FAMILY MEMBER-RELATED"/>
    <property type="match status" value="1"/>
</dbReference>
<dbReference type="Gene3D" id="3.40.50.300">
    <property type="entry name" value="P-loop containing nucleotide triphosphate hydrolases"/>
    <property type="match status" value="1"/>
</dbReference>
<protein>
    <recommendedName>
        <fullName evidence="3">AIG1-type G domain-containing protein</fullName>
    </recommendedName>
</protein>
<keyword evidence="2" id="KW-0342">GTP-binding</keyword>
<name>A0A2I1DXM8_9GLOM</name>
<organism evidence="4 5">
    <name type="scientific">Rhizophagus irregularis</name>
    <dbReference type="NCBI Taxonomy" id="588596"/>
    <lineage>
        <taxon>Eukaryota</taxon>
        <taxon>Fungi</taxon>
        <taxon>Fungi incertae sedis</taxon>
        <taxon>Mucoromycota</taxon>
        <taxon>Glomeromycotina</taxon>
        <taxon>Glomeromycetes</taxon>
        <taxon>Glomerales</taxon>
        <taxon>Glomeraceae</taxon>
        <taxon>Rhizophagus</taxon>
    </lineage>
</organism>
<feature type="domain" description="AIG1-type G" evidence="3">
    <location>
        <begin position="16"/>
        <end position="182"/>
    </location>
</feature>
<evidence type="ECO:0000259" key="3">
    <source>
        <dbReference type="Pfam" id="PF04548"/>
    </source>
</evidence>
<gene>
    <name evidence="4" type="ORF">RhiirA5_473368</name>
</gene>
<dbReference type="InterPro" id="IPR027417">
    <property type="entry name" value="P-loop_NTPase"/>
</dbReference>
<dbReference type="AlphaFoldDB" id="A0A2I1DXM8"/>
<keyword evidence="1" id="KW-0547">Nucleotide-binding</keyword>
<dbReference type="InterPro" id="IPR045058">
    <property type="entry name" value="GIMA/IAN/Toc"/>
</dbReference>
<reference evidence="4 5" key="1">
    <citation type="submission" date="2016-04" db="EMBL/GenBank/DDBJ databases">
        <title>Genome analyses suggest a sexual origin of heterokaryosis in a supposedly ancient asexual fungus.</title>
        <authorList>
            <person name="Ropars J."/>
            <person name="Sedzielewska K."/>
            <person name="Noel J."/>
            <person name="Charron P."/>
            <person name="Farinelli L."/>
            <person name="Marton T."/>
            <person name="Kruger M."/>
            <person name="Pelin A."/>
            <person name="Brachmann A."/>
            <person name="Corradi N."/>
        </authorList>
    </citation>
    <scope>NUCLEOTIDE SEQUENCE [LARGE SCALE GENOMIC DNA]</scope>
    <source>
        <strain evidence="4 5">A5</strain>
    </source>
</reference>
<reference evidence="4 5" key="2">
    <citation type="submission" date="2017-09" db="EMBL/GenBank/DDBJ databases">
        <title>Extensive intraspecific genome diversity in a model arbuscular mycorrhizal fungus.</title>
        <authorList>
            <person name="Chen E.C."/>
            <person name="Morin E."/>
            <person name="Beaudet D."/>
            <person name="Noel J."/>
            <person name="Ndikumana S."/>
            <person name="Charron P."/>
            <person name="St-Onge C."/>
            <person name="Giorgi J."/>
            <person name="Grigoriev I.V."/>
            <person name="Roux C."/>
            <person name="Martin F.M."/>
            <person name="Corradi N."/>
        </authorList>
    </citation>
    <scope>NUCLEOTIDE SEQUENCE [LARGE SCALE GENOMIC DNA]</scope>
    <source>
        <strain evidence="4 5">A5</strain>
    </source>
</reference>
<evidence type="ECO:0000256" key="2">
    <source>
        <dbReference type="ARBA" id="ARBA00023134"/>
    </source>
</evidence>
<dbReference type="Pfam" id="PF04548">
    <property type="entry name" value="AIG1"/>
    <property type="match status" value="1"/>
</dbReference>
<dbReference type="VEuPathDB" id="FungiDB:FUN_015961"/>
<dbReference type="Proteomes" id="UP000232722">
    <property type="component" value="Unassembled WGS sequence"/>
</dbReference>